<organism evidence="6 7">
    <name type="scientific">Thermoproteus uzoniensis (strain 768-20)</name>
    <dbReference type="NCBI Taxonomy" id="999630"/>
    <lineage>
        <taxon>Archaea</taxon>
        <taxon>Thermoproteota</taxon>
        <taxon>Thermoprotei</taxon>
        <taxon>Thermoproteales</taxon>
        <taxon>Thermoproteaceae</taxon>
        <taxon>Thermoproteus</taxon>
    </lineage>
</organism>
<evidence type="ECO:0000259" key="4">
    <source>
        <dbReference type="PROSITE" id="PS01031"/>
    </source>
</evidence>
<dbReference type="EMBL" id="CP002590">
    <property type="protein sequence ID" value="AEA12220.1"/>
    <property type="molecule type" value="Genomic_DNA"/>
</dbReference>
<reference evidence="6 7" key="1">
    <citation type="journal article" date="2011" name="J. Bacteriol.">
        <title>Complete genome sequence of the thermoacidophilic crenarchaeon Thermoproteus uzoniensis 768-20.</title>
        <authorList>
            <person name="Mardanov A.V."/>
            <person name="Gumerov V.M."/>
            <person name="Beletsky A.V."/>
            <person name="Prokofeva M.I."/>
            <person name="Bonch-Osmolovskaya E.A."/>
            <person name="Ravin N.V."/>
            <person name="Skryabin K.G."/>
        </authorList>
    </citation>
    <scope>NUCLEOTIDE SEQUENCE [LARGE SCALE GENOMIC DNA]</scope>
    <source>
        <strain evidence="6 7">768-20</strain>
    </source>
</reference>
<evidence type="ECO:0000313" key="7">
    <source>
        <dbReference type="Proteomes" id="UP000008138"/>
    </source>
</evidence>
<dbReference type="SUPFAM" id="SSF49764">
    <property type="entry name" value="HSP20-like chaperones"/>
    <property type="match status" value="1"/>
</dbReference>
<gene>
    <name evidence="6" type="ordered locus">TUZN_0730</name>
</gene>
<dbReference type="STRING" id="999630.TUZN_0730"/>
<dbReference type="PANTHER" id="PTHR46733">
    <property type="entry name" value="26.5 KDA HEAT SHOCK PROTEIN, MITOCHONDRIAL"/>
    <property type="match status" value="1"/>
</dbReference>
<keyword evidence="1 6" id="KW-0346">Stress response</keyword>
<dbReference type="InterPro" id="IPR008978">
    <property type="entry name" value="HSP20-like_chaperone"/>
</dbReference>
<dbReference type="InterPro" id="IPR007052">
    <property type="entry name" value="CS_dom"/>
</dbReference>
<dbReference type="Proteomes" id="UP000008138">
    <property type="component" value="Chromosome"/>
</dbReference>
<feature type="domain" description="CS" evidence="5">
    <location>
        <begin position="96"/>
        <end position="185"/>
    </location>
</feature>
<sequence length="189" mass="22422">MRRKLFSYRDNIEDMSVFDEFDRMIKRWQRFFEELERQIDEEFQRMTEPRYQYRGKPRFYYYGFEITMGPDGKPIVREFGNVRSRREGAGIEVVDEIEPLTDVVEDDGKIKVVAEMPGVDKDDIKVRLSDDNRTLIISASGKDRKYYKEIPLPGEVIPEKTKASYRNGVLVVELEKKDKTKKGFEIKVE</sequence>
<name>F2L4P2_THEU7</name>
<dbReference type="CDD" id="cd06464">
    <property type="entry name" value="ACD_sHsps-like"/>
    <property type="match status" value="1"/>
</dbReference>
<keyword evidence="7" id="KW-1185">Reference proteome</keyword>
<dbReference type="AlphaFoldDB" id="F2L4P2"/>
<reference key="2">
    <citation type="submission" date="2011-03" db="EMBL/GenBank/DDBJ databases">
        <title>Complete genome sequence of the thermoacidophilic crenarchaeon Thermoproteus uzoniensis 768-20.</title>
        <authorList>
            <person name="Mardanov A.V."/>
            <person name="Gumerov V.M."/>
            <person name="Beletsky A.V."/>
            <person name="Prokofeva M.I."/>
            <person name="Bonch-Osmolovskaya E.A."/>
            <person name="Ravin N.V."/>
            <person name="Skryabin K.G."/>
        </authorList>
    </citation>
    <scope>NUCLEOTIDE SEQUENCE</scope>
    <source>
        <strain>768-20</strain>
    </source>
</reference>
<evidence type="ECO:0000256" key="1">
    <source>
        <dbReference type="ARBA" id="ARBA00023016"/>
    </source>
</evidence>
<evidence type="ECO:0000256" key="2">
    <source>
        <dbReference type="PROSITE-ProRule" id="PRU00285"/>
    </source>
</evidence>
<comment type="similarity">
    <text evidence="2 3">Belongs to the small heat shock protein (HSP20) family.</text>
</comment>
<feature type="domain" description="SHSP" evidence="4">
    <location>
        <begin position="91"/>
        <end position="189"/>
    </location>
</feature>
<dbReference type="KEGG" id="tuz:TUZN_0730"/>
<dbReference type="GO" id="GO:0009408">
    <property type="term" value="P:response to heat"/>
    <property type="evidence" value="ECO:0007669"/>
    <property type="project" value="InterPro"/>
</dbReference>
<dbReference type="HOGENOM" id="CLU_117605_1_0_2"/>
<dbReference type="PANTHER" id="PTHR46733:SF4">
    <property type="entry name" value="HEAT SHOCK PROTEIN 21, CHLOROPLASTIC"/>
    <property type="match status" value="1"/>
</dbReference>
<evidence type="ECO:0000313" key="6">
    <source>
        <dbReference type="EMBL" id="AEA12220.1"/>
    </source>
</evidence>
<protein>
    <submittedName>
        <fullName evidence="6">Heat shock protein Hsp20</fullName>
    </submittedName>
</protein>
<accession>F2L4P2</accession>
<dbReference type="eggNOG" id="arCOG01833">
    <property type="taxonomic scope" value="Archaea"/>
</dbReference>
<proteinExistence type="inferred from homology"/>
<dbReference type="Pfam" id="PF00011">
    <property type="entry name" value="HSP20"/>
    <property type="match status" value="1"/>
</dbReference>
<dbReference type="PROSITE" id="PS01031">
    <property type="entry name" value="SHSP"/>
    <property type="match status" value="1"/>
</dbReference>
<dbReference type="InterPro" id="IPR044587">
    <property type="entry name" value="HSP21-like"/>
</dbReference>
<evidence type="ECO:0000256" key="3">
    <source>
        <dbReference type="RuleBase" id="RU003616"/>
    </source>
</evidence>
<dbReference type="PROSITE" id="PS51203">
    <property type="entry name" value="CS"/>
    <property type="match status" value="1"/>
</dbReference>
<evidence type="ECO:0000259" key="5">
    <source>
        <dbReference type="PROSITE" id="PS51203"/>
    </source>
</evidence>
<dbReference type="InterPro" id="IPR002068">
    <property type="entry name" value="A-crystallin/Hsp20_dom"/>
</dbReference>
<dbReference type="Gene3D" id="2.60.40.790">
    <property type="match status" value="1"/>
</dbReference>
<dbReference type="NCBIfam" id="NF041800">
    <property type="entry name" value="Hsp20"/>
    <property type="match status" value="1"/>
</dbReference>